<dbReference type="InterPro" id="IPR006680">
    <property type="entry name" value="Amidohydro-rel"/>
</dbReference>
<dbReference type="PANTHER" id="PTHR21240">
    <property type="entry name" value="2-AMINO-3-CARBOXYLMUCONATE-6-SEMIALDEHYDE DECARBOXYLASE"/>
    <property type="match status" value="1"/>
</dbReference>
<evidence type="ECO:0000256" key="1">
    <source>
        <dbReference type="ARBA" id="ARBA00023239"/>
    </source>
</evidence>
<gene>
    <name evidence="3" type="ORF">C0068_00505</name>
</gene>
<dbReference type="Gene3D" id="3.20.20.140">
    <property type="entry name" value="Metal-dependent hydrolases"/>
    <property type="match status" value="1"/>
</dbReference>
<name>A0A2S4HL45_9GAMM</name>
<sequence length="435" mass="48372">MNMNDMVLISVDDHLIEPPNMFDRHTPAKFKGRMPHVVQGPQGEDMWMIGNMPVPNIALNAVAGRRPEEYGFEPTGFAQLRKGTYDVHARIGDMNVNGQLAGLNFPSFVGVGGQTLEKVQDRELGLAIVRAWNDWHIDEWCGAYPGRFIPVGIISNWDPIAAAEEVRRIAKKGCYAISFPPNPSLSKLPSLHNPIWDPLWKACSDTGVVVCLHIADASNAVPSIESPVDVMIANMPVSLYATATDLTFSPILRKFPDIRFALSEGGVGWIPHFLERIDYVHERHVWTNQDFGGMKPSELFLKHVYTCFIDDKVGIKVRHDAGLSKMTWECDYPHSDSTWPKAPETLWPSIKDIPDEEIDMITHLNAMKAFQFDPFKHMKKEDCTVGALRAQAGDVDLSYTNTEGKGVPPAEHSGPVTFGDVTGQLTKMIDLGAKT</sequence>
<proteinExistence type="predicted"/>
<dbReference type="PANTHER" id="PTHR21240:SF28">
    <property type="entry name" value="ISO-OROTATE DECARBOXYLASE (EUROFUNG)"/>
    <property type="match status" value="1"/>
</dbReference>
<evidence type="ECO:0000313" key="3">
    <source>
        <dbReference type="EMBL" id="POP54732.1"/>
    </source>
</evidence>
<organism evidence="3 4">
    <name type="scientific">Zhongshania marina</name>
    <dbReference type="NCBI Taxonomy" id="2304603"/>
    <lineage>
        <taxon>Bacteria</taxon>
        <taxon>Pseudomonadati</taxon>
        <taxon>Pseudomonadota</taxon>
        <taxon>Gammaproteobacteria</taxon>
        <taxon>Cellvibrionales</taxon>
        <taxon>Spongiibacteraceae</taxon>
        <taxon>Zhongshania</taxon>
    </lineage>
</organism>
<dbReference type="GO" id="GO:0019748">
    <property type="term" value="P:secondary metabolic process"/>
    <property type="evidence" value="ECO:0007669"/>
    <property type="project" value="TreeGrafter"/>
</dbReference>
<reference evidence="3" key="1">
    <citation type="submission" date="2018-01" db="EMBL/GenBank/DDBJ databases">
        <authorList>
            <person name="Yu X.-D."/>
        </authorList>
    </citation>
    <scope>NUCLEOTIDE SEQUENCE</scope>
    <source>
        <strain evidence="3">ZX-21</strain>
    </source>
</reference>
<evidence type="ECO:0000313" key="4">
    <source>
        <dbReference type="Proteomes" id="UP000237222"/>
    </source>
</evidence>
<dbReference type="GO" id="GO:0016831">
    <property type="term" value="F:carboxy-lyase activity"/>
    <property type="evidence" value="ECO:0007669"/>
    <property type="project" value="InterPro"/>
</dbReference>
<dbReference type="GO" id="GO:0005737">
    <property type="term" value="C:cytoplasm"/>
    <property type="evidence" value="ECO:0007669"/>
    <property type="project" value="TreeGrafter"/>
</dbReference>
<evidence type="ECO:0000259" key="2">
    <source>
        <dbReference type="Pfam" id="PF04909"/>
    </source>
</evidence>
<dbReference type="OrthoDB" id="8617321at2"/>
<dbReference type="InterPro" id="IPR032465">
    <property type="entry name" value="ACMSD"/>
</dbReference>
<dbReference type="RefSeq" id="WP_103682535.1">
    <property type="nucleotide sequence ID" value="NZ_PQGG01000002.1"/>
</dbReference>
<protein>
    <submittedName>
        <fullName evidence="3">Amidohydrolase</fullName>
    </submittedName>
</protein>
<dbReference type="InterPro" id="IPR032466">
    <property type="entry name" value="Metal_Hydrolase"/>
</dbReference>
<keyword evidence="1" id="KW-0456">Lyase</keyword>
<dbReference type="AlphaFoldDB" id="A0A2S4HL45"/>
<comment type="caution">
    <text evidence="3">The sequence shown here is derived from an EMBL/GenBank/DDBJ whole genome shotgun (WGS) entry which is preliminary data.</text>
</comment>
<accession>A0A2S4HL45</accession>
<feature type="domain" description="Amidohydrolase-related" evidence="2">
    <location>
        <begin position="120"/>
        <end position="372"/>
    </location>
</feature>
<dbReference type="Proteomes" id="UP000237222">
    <property type="component" value="Unassembled WGS sequence"/>
</dbReference>
<dbReference type="SUPFAM" id="SSF51556">
    <property type="entry name" value="Metallo-dependent hydrolases"/>
    <property type="match status" value="1"/>
</dbReference>
<dbReference type="GO" id="GO:0016787">
    <property type="term" value="F:hydrolase activity"/>
    <property type="evidence" value="ECO:0007669"/>
    <property type="project" value="InterPro"/>
</dbReference>
<dbReference type="Pfam" id="PF04909">
    <property type="entry name" value="Amidohydro_2"/>
    <property type="match status" value="1"/>
</dbReference>
<dbReference type="EMBL" id="PQGG01000002">
    <property type="protein sequence ID" value="POP54732.1"/>
    <property type="molecule type" value="Genomic_DNA"/>
</dbReference>